<dbReference type="EMBL" id="SBKP01000003">
    <property type="protein sequence ID" value="RXR29845.1"/>
    <property type="molecule type" value="Genomic_DNA"/>
</dbReference>
<dbReference type="OrthoDB" id="7840040at2"/>
<dbReference type="AlphaFoldDB" id="A0A4Q1KKB5"/>
<dbReference type="Gene3D" id="3.40.50.300">
    <property type="entry name" value="P-loop containing nucleotide triphosphate hydrolases"/>
    <property type="match status" value="1"/>
</dbReference>
<evidence type="ECO:0000313" key="2">
    <source>
        <dbReference type="Proteomes" id="UP000290958"/>
    </source>
</evidence>
<protein>
    <submittedName>
        <fullName evidence="1">Sulfotransferase family protein</fullName>
    </submittedName>
</protein>
<dbReference type="RefSeq" id="WP_129403382.1">
    <property type="nucleotide sequence ID" value="NZ_SBKP01000003.1"/>
</dbReference>
<dbReference type="SUPFAM" id="SSF52540">
    <property type="entry name" value="P-loop containing nucleoside triphosphate hydrolases"/>
    <property type="match status" value="1"/>
</dbReference>
<organism evidence="1 2">
    <name type="scientific">Sphingobium fluviale</name>
    <dbReference type="NCBI Taxonomy" id="2506423"/>
    <lineage>
        <taxon>Bacteria</taxon>
        <taxon>Pseudomonadati</taxon>
        <taxon>Pseudomonadota</taxon>
        <taxon>Alphaproteobacteria</taxon>
        <taxon>Sphingomonadales</taxon>
        <taxon>Sphingomonadaceae</taxon>
        <taxon>Sphingobium</taxon>
    </lineage>
</organism>
<evidence type="ECO:0000313" key="1">
    <source>
        <dbReference type="EMBL" id="RXR29845.1"/>
    </source>
</evidence>
<accession>A0A4Q1KKB5</accession>
<dbReference type="InterPro" id="IPR027417">
    <property type="entry name" value="P-loop_NTPase"/>
</dbReference>
<comment type="caution">
    <text evidence="1">The sequence shown here is derived from an EMBL/GenBank/DDBJ whole genome shotgun (WGS) entry which is preliminary data.</text>
</comment>
<keyword evidence="1" id="KW-0808">Transferase</keyword>
<keyword evidence="2" id="KW-1185">Reference proteome</keyword>
<dbReference type="Pfam" id="PF13469">
    <property type="entry name" value="Sulfotransfer_3"/>
    <property type="match status" value="1"/>
</dbReference>
<dbReference type="GO" id="GO:0016740">
    <property type="term" value="F:transferase activity"/>
    <property type="evidence" value="ECO:0007669"/>
    <property type="project" value="UniProtKB-KW"/>
</dbReference>
<proteinExistence type="predicted"/>
<sequence>MADYSALEKLLHHLALGSAMRGEMIHDIEKGMFLKAAPPDEGRHVFVCGLARAGTTILMREIHGSGAFGSLTYADMPFVLAPNLWKKVSARGAQAGEKKERAHGDGIAVDQHSPEALDEVYWRVFAGKDYIRKDRLTPHKPDREQIAGYCDLIRLVLLRTGKTRYLSKNNNMILRLPALAKAMPDSTFIVPVRDPASHAMSLLAQHRRFADADAFTQKYMQWLGHHEFGATHRPFAWGSEEISGDPATPDYWLARWISAHRALIEAARAHDNVLIVPSDGLAGDPALWPALAARLGIAAKPLQEIRAMPERAAPQIEPDLTKKAAALFAELGDLSRMAFG</sequence>
<reference evidence="2" key="1">
    <citation type="submission" date="2019-01" db="EMBL/GenBank/DDBJ databases">
        <title>Cytophagaceae bacterium strain CAR-16.</title>
        <authorList>
            <person name="Chen W.-M."/>
        </authorList>
    </citation>
    <scope>NUCLEOTIDE SEQUENCE [LARGE SCALE GENOMIC DNA]</scope>
    <source>
        <strain evidence="2">CHR27</strain>
    </source>
</reference>
<dbReference type="Proteomes" id="UP000290958">
    <property type="component" value="Unassembled WGS sequence"/>
</dbReference>
<name>A0A4Q1KKB5_9SPHN</name>
<gene>
    <name evidence="1" type="ORF">EQG66_04690</name>
</gene>